<reference evidence="2" key="1">
    <citation type="submission" date="2021-02" db="EMBL/GenBank/DDBJ databases">
        <authorList>
            <person name="Dougan E. K."/>
            <person name="Rhodes N."/>
            <person name="Thang M."/>
            <person name="Chan C."/>
        </authorList>
    </citation>
    <scope>NUCLEOTIDE SEQUENCE</scope>
</reference>
<dbReference type="OrthoDB" id="10635542at2759"/>
<organism evidence="2 3">
    <name type="scientific">Symbiodinium necroappetens</name>
    <dbReference type="NCBI Taxonomy" id="1628268"/>
    <lineage>
        <taxon>Eukaryota</taxon>
        <taxon>Sar</taxon>
        <taxon>Alveolata</taxon>
        <taxon>Dinophyceae</taxon>
        <taxon>Suessiales</taxon>
        <taxon>Symbiodiniaceae</taxon>
        <taxon>Symbiodinium</taxon>
    </lineage>
</organism>
<dbReference type="EMBL" id="CAJNJA010031727">
    <property type="protein sequence ID" value="CAE7660180.1"/>
    <property type="molecule type" value="Genomic_DNA"/>
</dbReference>
<evidence type="ECO:0000313" key="3">
    <source>
        <dbReference type="Proteomes" id="UP000601435"/>
    </source>
</evidence>
<feature type="compositionally biased region" description="Basic residues" evidence="1">
    <location>
        <begin position="102"/>
        <end position="128"/>
    </location>
</feature>
<feature type="compositionally biased region" description="Gly residues" evidence="1">
    <location>
        <begin position="70"/>
        <end position="79"/>
    </location>
</feature>
<dbReference type="Proteomes" id="UP000601435">
    <property type="component" value="Unassembled WGS sequence"/>
</dbReference>
<feature type="compositionally biased region" description="Gly residues" evidence="1">
    <location>
        <begin position="37"/>
        <end position="47"/>
    </location>
</feature>
<keyword evidence="3" id="KW-1185">Reference proteome</keyword>
<sequence>MLLSMTKAELEAAQHKHSKRQLKEEGRGRSRGRGRSGGRVGRSGGRGAPSHGRGGRGNGGGRNRGRGGRGRAQGGGEVGGSEKATTQTKEHIKPKAQATGKSKAKATGKSKAKATGKSKAKATGKSKAKASASNETPRKAPKRVAESPAGGFLSKTAKKRAAGKAKRMQDAVTNLQFLKDNASILKGMTFPAPGFKRQSFSVDPPERGDFGAVDRDNASSIGIIVDRGSFYVKHARIAPELEPFAQVDGNGGATIGWNKSPTVKWALSGCIVLCGNIVEDSHNSHSNNYEYQQQQPQQQQ</sequence>
<proteinExistence type="predicted"/>
<evidence type="ECO:0000313" key="2">
    <source>
        <dbReference type="EMBL" id="CAE7660180.1"/>
    </source>
</evidence>
<protein>
    <submittedName>
        <fullName evidence="2">Uncharacterized protein</fullName>
    </submittedName>
</protein>
<comment type="caution">
    <text evidence="2">The sequence shown here is derived from an EMBL/GenBank/DDBJ whole genome shotgun (WGS) entry which is preliminary data.</text>
</comment>
<name>A0A812W2D0_9DINO</name>
<dbReference type="AlphaFoldDB" id="A0A812W2D0"/>
<feature type="region of interest" description="Disordered" evidence="1">
    <location>
        <begin position="1"/>
        <end position="164"/>
    </location>
</feature>
<gene>
    <name evidence="2" type="ORF">SNEC2469_LOCUS18742</name>
</gene>
<accession>A0A812W2D0</accession>
<evidence type="ECO:0000256" key="1">
    <source>
        <dbReference type="SAM" id="MobiDB-lite"/>
    </source>
</evidence>